<dbReference type="PATRIC" id="fig|1231190.3.peg.3103"/>
<name>K2NQ90_9HYPH</name>
<dbReference type="EMBL" id="AMSI01000010">
    <property type="protein sequence ID" value="EKF41520.1"/>
    <property type="molecule type" value="Genomic_DNA"/>
</dbReference>
<proteinExistence type="predicted"/>
<dbReference type="OrthoDB" id="7550695at2"/>
<dbReference type="Proteomes" id="UP000007374">
    <property type="component" value="Unassembled WGS sequence"/>
</dbReference>
<sequence length="358" mass="39260">MRRFLKWVGGGLVALLLLVVALLSPAAYVEAFCHAEPPTQDYAPLISSPERQRREANTYLTYPEWHIVYAYDGLAEALKNGDEHGFDYWESIRDFWKADCALMRVADAHGGADSATRMTIATIGVSFTLEMGLKAAYEETLGRFFAFLRGAEKTPQDVVARDMAADYAAFLRQVPWYKYDFAKAVDDLWSAPMPSLLRGWERRLALGGEWKAKIAYAGAIASAVEATGEAKLTIFSVVSGLSRQTLEGISDVTVVEELPQGFLIESPRYDRFTHILSEIAKAGGSIEEIAGNDDVMVSFTVAPDAAVTGLPKGQTIARFARAGFGNGRVLLSVKVKDLGDMMRAVPVADPGIEHVFDY</sequence>
<accession>K2NQ90</accession>
<keyword evidence="2" id="KW-1185">Reference proteome</keyword>
<reference evidence="1 2" key="1">
    <citation type="journal article" date="2012" name="J. Bacteriol.">
        <title>Genome Sequence of Nitratireductor indicus Type Strain C115.</title>
        <authorList>
            <person name="Lai Q."/>
            <person name="Li G."/>
            <person name="Yu Z."/>
            <person name="Shao Z."/>
        </authorList>
    </citation>
    <scope>NUCLEOTIDE SEQUENCE [LARGE SCALE GENOMIC DNA]</scope>
    <source>
        <strain evidence="1 2">C115</strain>
    </source>
</reference>
<organism evidence="1 2">
    <name type="scientific">Nitratireductor indicus C115</name>
    <dbReference type="NCBI Taxonomy" id="1231190"/>
    <lineage>
        <taxon>Bacteria</taxon>
        <taxon>Pseudomonadati</taxon>
        <taxon>Pseudomonadota</taxon>
        <taxon>Alphaproteobacteria</taxon>
        <taxon>Hyphomicrobiales</taxon>
        <taxon>Phyllobacteriaceae</taxon>
        <taxon>Nitratireductor</taxon>
    </lineage>
</organism>
<dbReference type="eggNOG" id="ENOG502ZB1G">
    <property type="taxonomic scope" value="Bacteria"/>
</dbReference>
<evidence type="ECO:0000313" key="2">
    <source>
        <dbReference type="Proteomes" id="UP000007374"/>
    </source>
</evidence>
<evidence type="ECO:0000313" key="1">
    <source>
        <dbReference type="EMBL" id="EKF41520.1"/>
    </source>
</evidence>
<comment type="caution">
    <text evidence="1">The sequence shown here is derived from an EMBL/GenBank/DDBJ whole genome shotgun (WGS) entry which is preliminary data.</text>
</comment>
<dbReference type="AlphaFoldDB" id="K2NQ90"/>
<dbReference type="RefSeq" id="WP_009451174.1">
    <property type="nucleotide sequence ID" value="NZ_AMSI01000010.1"/>
</dbReference>
<gene>
    <name evidence="1" type="ORF">NA8A_14966</name>
</gene>
<dbReference type="STRING" id="721133.SAMN05216176_11056"/>
<protein>
    <submittedName>
        <fullName evidence="1">Uncharacterized protein</fullName>
    </submittedName>
</protein>